<evidence type="ECO:0000313" key="3">
    <source>
        <dbReference type="Proteomes" id="UP001523392"/>
    </source>
</evidence>
<proteinExistence type="predicted"/>
<keyword evidence="3" id="KW-1185">Reference proteome</keyword>
<dbReference type="RefSeq" id="WP_252954631.1">
    <property type="nucleotide sequence ID" value="NZ_JAFIRR010000111.1"/>
</dbReference>
<feature type="transmembrane region" description="Helical" evidence="1">
    <location>
        <begin position="91"/>
        <end position="108"/>
    </location>
</feature>
<keyword evidence="1" id="KW-1133">Transmembrane helix</keyword>
<comment type="caution">
    <text evidence="2">The sequence shown here is derived from an EMBL/GenBank/DDBJ whole genome shotgun (WGS) entry which is preliminary data.</text>
</comment>
<accession>A0ABT1D7T7</accession>
<dbReference type="Proteomes" id="UP001523392">
    <property type="component" value="Unassembled WGS sequence"/>
</dbReference>
<evidence type="ECO:0000313" key="2">
    <source>
        <dbReference type="EMBL" id="MCO6417999.1"/>
    </source>
</evidence>
<name>A0ABT1D7T7_9PROT</name>
<feature type="transmembrane region" description="Helical" evidence="1">
    <location>
        <begin position="17"/>
        <end position="37"/>
    </location>
</feature>
<feature type="transmembrane region" description="Helical" evidence="1">
    <location>
        <begin position="43"/>
        <end position="61"/>
    </location>
</feature>
<evidence type="ECO:0000256" key="1">
    <source>
        <dbReference type="SAM" id="Phobius"/>
    </source>
</evidence>
<organism evidence="2 3">
    <name type="scientific">Siccirubricoccus soli</name>
    <dbReference type="NCBI Taxonomy" id="2899147"/>
    <lineage>
        <taxon>Bacteria</taxon>
        <taxon>Pseudomonadati</taxon>
        <taxon>Pseudomonadota</taxon>
        <taxon>Alphaproteobacteria</taxon>
        <taxon>Acetobacterales</taxon>
        <taxon>Roseomonadaceae</taxon>
        <taxon>Siccirubricoccus</taxon>
    </lineage>
</organism>
<dbReference type="EMBL" id="JAFIRR010000111">
    <property type="protein sequence ID" value="MCO6417999.1"/>
    <property type="molecule type" value="Genomic_DNA"/>
</dbReference>
<keyword evidence="1" id="KW-0812">Transmembrane</keyword>
<protein>
    <submittedName>
        <fullName evidence="2">Uncharacterized protein</fullName>
    </submittedName>
</protein>
<gene>
    <name evidence="2" type="ORF">JYK14_17795</name>
</gene>
<sequence>MASPIARIAALAPPWPVLWLIALALELAVGSVAVWLAGTKGPALVGLGVNLLVALRFAVTLRPGAVPLITRYGRHDPAGLPVRAEPYTRRLTLAWALLLGLFALAYAVQMLGVWTVSMISTAEAMACTAFFLGEHALRRRLFPELGHVSPGRTLRAVFQAAGARHAG</sequence>
<keyword evidence="1" id="KW-0472">Membrane</keyword>
<reference evidence="2 3" key="1">
    <citation type="submission" date="2021-12" db="EMBL/GenBank/DDBJ databases">
        <title>Siccirubricoccus leaddurans sp. nov., a high concentration Zn2+ tolerance bacterium.</title>
        <authorList>
            <person name="Cao Y."/>
        </authorList>
    </citation>
    <scope>NUCLEOTIDE SEQUENCE [LARGE SCALE GENOMIC DNA]</scope>
    <source>
        <strain evidence="2 3">KC 17139</strain>
    </source>
</reference>